<reference evidence="1 2" key="1">
    <citation type="submission" date="2015-10" db="EMBL/GenBank/DDBJ databases">
        <title>Genome analyses suggest a sexual origin of heterokaryosis in a supposedly ancient asexual fungus.</title>
        <authorList>
            <person name="Ropars J."/>
            <person name="Sedzielewska K."/>
            <person name="Noel J."/>
            <person name="Charron P."/>
            <person name="Farinelli L."/>
            <person name="Marton T."/>
            <person name="Kruger M."/>
            <person name="Pelin A."/>
            <person name="Brachmann A."/>
            <person name="Corradi N."/>
        </authorList>
    </citation>
    <scope>NUCLEOTIDE SEQUENCE [LARGE SCALE GENOMIC DNA]</scope>
    <source>
        <strain evidence="1 2">A4</strain>
    </source>
</reference>
<dbReference type="VEuPathDB" id="FungiDB:RhiirA1_484206"/>
<proteinExistence type="predicted"/>
<sequence length="179" mass="21015">MVKCFTSRHFMMGIQSTQHVKSENTLIQKAIQSSFFLSQVQESIENWLEFEPINNCYSIWKSSTLQVEADEDQEFDLKSLISMVNSGDILEIWKVLANIIKQLKFGTLMGEAKKAIQFVIQNDDDELIQFIREYNIRREAQLIQAESIRQQEALIRRKMIANDNRVFHNTRGQQQQQIK</sequence>
<gene>
    <name evidence="1" type="ORF">RhiirA4_544491</name>
</gene>
<dbReference type="VEuPathDB" id="FungiDB:RhiirFUN_011586"/>
<dbReference type="Proteomes" id="UP000234323">
    <property type="component" value="Unassembled WGS sequence"/>
</dbReference>
<evidence type="ECO:0000313" key="1">
    <source>
        <dbReference type="EMBL" id="PKY48245.1"/>
    </source>
</evidence>
<accession>A0A2I1GNQ5</accession>
<dbReference type="EMBL" id="LLXI01000621">
    <property type="protein sequence ID" value="PKY48245.1"/>
    <property type="molecule type" value="Genomic_DNA"/>
</dbReference>
<comment type="caution">
    <text evidence="1">The sequence shown here is derived from an EMBL/GenBank/DDBJ whole genome shotgun (WGS) entry which is preliminary data.</text>
</comment>
<keyword evidence="2" id="KW-1185">Reference proteome</keyword>
<name>A0A2I1GNQ5_9GLOM</name>
<protein>
    <submittedName>
        <fullName evidence="1">Uncharacterized protein</fullName>
    </submittedName>
</protein>
<organism evidence="1 2">
    <name type="scientific">Rhizophagus irregularis</name>
    <dbReference type="NCBI Taxonomy" id="588596"/>
    <lineage>
        <taxon>Eukaryota</taxon>
        <taxon>Fungi</taxon>
        <taxon>Fungi incertae sedis</taxon>
        <taxon>Mucoromycota</taxon>
        <taxon>Glomeromycotina</taxon>
        <taxon>Glomeromycetes</taxon>
        <taxon>Glomerales</taxon>
        <taxon>Glomeraceae</taxon>
        <taxon>Rhizophagus</taxon>
    </lineage>
</organism>
<evidence type="ECO:0000313" key="2">
    <source>
        <dbReference type="Proteomes" id="UP000234323"/>
    </source>
</evidence>
<dbReference type="AlphaFoldDB" id="A0A2I1GNQ5"/>
<dbReference type="VEuPathDB" id="FungiDB:FUN_025451"/>